<evidence type="ECO:0000313" key="5">
    <source>
        <dbReference type="Proteomes" id="UP000179786"/>
    </source>
</evidence>
<accession>A0A1S1MV52</accession>
<dbReference type="Gene3D" id="3.60.15.10">
    <property type="entry name" value="Ribonuclease Z/Hydroxyacylglutathione hydrolase-like"/>
    <property type="match status" value="1"/>
</dbReference>
<feature type="domain" description="Beta-Casp" evidence="3">
    <location>
        <begin position="255"/>
        <end position="383"/>
    </location>
</feature>
<dbReference type="PANTHER" id="PTHR11203">
    <property type="entry name" value="CLEAVAGE AND POLYADENYLATION SPECIFICITY FACTOR FAMILY MEMBER"/>
    <property type="match status" value="1"/>
</dbReference>
<dbReference type="OrthoDB" id="9803916at2"/>
<dbReference type="Pfam" id="PF10996">
    <property type="entry name" value="Beta-Casp"/>
    <property type="match status" value="1"/>
</dbReference>
<dbReference type="CDD" id="cd16295">
    <property type="entry name" value="TTHA0252-CPSF-like_MBL-fold"/>
    <property type="match status" value="1"/>
</dbReference>
<organism evidence="4 5">
    <name type="scientific">Pseudoalteromonas amylolytica</name>
    <dbReference type="NCBI Taxonomy" id="1859457"/>
    <lineage>
        <taxon>Bacteria</taxon>
        <taxon>Pseudomonadati</taxon>
        <taxon>Pseudomonadota</taxon>
        <taxon>Gammaproteobacteria</taxon>
        <taxon>Alteromonadales</taxon>
        <taxon>Pseudoalteromonadaceae</taxon>
        <taxon>Pseudoalteromonas</taxon>
    </lineage>
</organism>
<proteinExistence type="predicted"/>
<gene>
    <name evidence="4" type="ORF">BET10_04050</name>
</gene>
<dbReference type="InterPro" id="IPR036866">
    <property type="entry name" value="RibonucZ/Hydroxyglut_hydro"/>
</dbReference>
<dbReference type="GO" id="GO:0004521">
    <property type="term" value="F:RNA endonuclease activity"/>
    <property type="evidence" value="ECO:0007669"/>
    <property type="project" value="TreeGrafter"/>
</dbReference>
<name>A0A1S1MV52_9GAMM</name>
<dbReference type="InterPro" id="IPR001279">
    <property type="entry name" value="Metallo-B-lactamas"/>
</dbReference>
<dbReference type="SUPFAM" id="SSF56281">
    <property type="entry name" value="Metallo-hydrolase/oxidoreductase"/>
    <property type="match status" value="1"/>
</dbReference>
<dbReference type="SMART" id="SM01027">
    <property type="entry name" value="Beta-Casp"/>
    <property type="match status" value="1"/>
</dbReference>
<dbReference type="InterPro" id="IPR022712">
    <property type="entry name" value="Beta_Casp"/>
</dbReference>
<dbReference type="Pfam" id="PF16661">
    <property type="entry name" value="Lactamase_B_6"/>
    <property type="match status" value="1"/>
</dbReference>
<dbReference type="GO" id="GO:0016787">
    <property type="term" value="F:hydrolase activity"/>
    <property type="evidence" value="ECO:0007669"/>
    <property type="project" value="UniProtKB-KW"/>
</dbReference>
<feature type="domain" description="Metallo-beta-lactamase" evidence="2">
    <location>
        <begin position="14"/>
        <end position="239"/>
    </location>
</feature>
<evidence type="ECO:0000256" key="1">
    <source>
        <dbReference type="ARBA" id="ARBA00022801"/>
    </source>
</evidence>
<dbReference type="InterPro" id="IPR011108">
    <property type="entry name" value="RMMBL"/>
</dbReference>
<dbReference type="InterPro" id="IPR050698">
    <property type="entry name" value="MBL"/>
</dbReference>
<dbReference type="EMBL" id="MKJU01000006">
    <property type="protein sequence ID" value="OHU92640.1"/>
    <property type="molecule type" value="Genomic_DNA"/>
</dbReference>
<dbReference type="Pfam" id="PF07521">
    <property type="entry name" value="RMMBL"/>
    <property type="match status" value="1"/>
</dbReference>
<dbReference type="AlphaFoldDB" id="A0A1S1MV52"/>
<sequence>MATITFYGAVQEVTGSCHVVRSATLGEVMLDCGMHQGMRAKYLISRAQFAFNPRSIDMVILSHAHLDHSGRLPSLLHDGFDGPIYCTEATAQLLPVMLFDSLSLYENDLRREKRKRARKGLSDIEAQYSKEDVLNVLDCLKPIAYKQRVPIGEGAFVCFHDAGHILGSAIVELIMTENGEQKKLVFSGDLGNTDTLLMNDPVYLEEADIVLMEGTYGDREHKSLGDTQAQLKDILHTAFARGGNVMIPAFAVGRTQELLLYLGKLQQAKELDNWQIFLDSPMAIEVTAIYDQWLPTLDCEGVKKLCSGEQTLLKNFLSTLHLMVDAEESMAINKISNGALIIAGSGMCTGGRITHHFKHRIWDSRNTIIFVGYQANGTLGRALVDGAQHIKLFGEDIIVKANIETLNGFSAHAGQAALIEWVCHFKTVPKVVLVHGEPDALAALADKLEQQHDIKADIPILGDTIEF</sequence>
<dbReference type="SMART" id="SM00849">
    <property type="entry name" value="Lactamase_B"/>
    <property type="match status" value="1"/>
</dbReference>
<dbReference type="STRING" id="1859457.BET10_04050"/>
<evidence type="ECO:0000259" key="2">
    <source>
        <dbReference type="SMART" id="SM00849"/>
    </source>
</evidence>
<reference evidence="4 5" key="1">
    <citation type="submission" date="2016-09" db="EMBL/GenBank/DDBJ databases">
        <title>Pseudoalteromonas amylolytica sp. nov., isolated from the surface seawater.</title>
        <authorList>
            <person name="Wu Y.-H."/>
            <person name="Cheng H."/>
            <person name="Jin X.-B."/>
            <person name="Wang C.-S."/>
            <person name="Xu X.-W."/>
        </authorList>
    </citation>
    <scope>NUCLEOTIDE SEQUENCE [LARGE SCALE GENOMIC DNA]</scope>
    <source>
        <strain evidence="4 5">JW1</strain>
    </source>
</reference>
<dbReference type="Proteomes" id="UP000179786">
    <property type="component" value="Unassembled WGS sequence"/>
</dbReference>
<keyword evidence="5" id="KW-1185">Reference proteome</keyword>
<dbReference type="PANTHER" id="PTHR11203:SF37">
    <property type="entry name" value="INTEGRATOR COMPLEX SUBUNIT 11"/>
    <property type="match status" value="1"/>
</dbReference>
<comment type="caution">
    <text evidence="4">The sequence shown here is derived from an EMBL/GenBank/DDBJ whole genome shotgun (WGS) entry which is preliminary data.</text>
</comment>
<evidence type="ECO:0000313" key="4">
    <source>
        <dbReference type="EMBL" id="OHU92640.1"/>
    </source>
</evidence>
<protein>
    <submittedName>
        <fullName evidence="4">MBL fold metallo-hydrolase</fullName>
    </submittedName>
</protein>
<dbReference type="Gene3D" id="3.40.50.10890">
    <property type="match status" value="1"/>
</dbReference>
<evidence type="ECO:0000259" key="3">
    <source>
        <dbReference type="SMART" id="SM01027"/>
    </source>
</evidence>
<dbReference type="RefSeq" id="WP_070983198.1">
    <property type="nucleotide sequence ID" value="NZ_MKJU01000006.1"/>
</dbReference>
<keyword evidence="1 4" id="KW-0378">Hydrolase</keyword>